<proteinExistence type="predicted"/>
<keyword evidence="1" id="KW-0694">RNA-binding</keyword>
<name>A0A2U1L7X1_ARTAN</name>
<protein>
    <recommendedName>
        <fullName evidence="3">RRM domain-containing protein</fullName>
    </recommendedName>
</protein>
<accession>A0A2U1L7X1</accession>
<evidence type="ECO:0000256" key="2">
    <source>
        <dbReference type="SAM" id="MobiDB-lite"/>
    </source>
</evidence>
<dbReference type="InterPro" id="IPR035979">
    <property type="entry name" value="RBD_domain_sf"/>
</dbReference>
<evidence type="ECO:0000259" key="3">
    <source>
        <dbReference type="PROSITE" id="PS50102"/>
    </source>
</evidence>
<gene>
    <name evidence="4" type="ORF">CTI12_AA520810</name>
</gene>
<comment type="caution">
    <text evidence="4">The sequence shown here is derived from an EMBL/GenBank/DDBJ whole genome shotgun (WGS) entry which is preliminary data.</text>
</comment>
<feature type="domain" description="RRM" evidence="3">
    <location>
        <begin position="65"/>
        <end position="142"/>
    </location>
</feature>
<dbReference type="InterPro" id="IPR012677">
    <property type="entry name" value="Nucleotide-bd_a/b_plait_sf"/>
</dbReference>
<dbReference type="CDD" id="cd00590">
    <property type="entry name" value="RRM_SF"/>
    <property type="match status" value="1"/>
</dbReference>
<dbReference type="Gene3D" id="3.30.70.330">
    <property type="match status" value="1"/>
</dbReference>
<dbReference type="AlphaFoldDB" id="A0A2U1L7X1"/>
<evidence type="ECO:0000256" key="1">
    <source>
        <dbReference type="PROSITE-ProRule" id="PRU00176"/>
    </source>
</evidence>
<dbReference type="GO" id="GO:0003723">
    <property type="term" value="F:RNA binding"/>
    <property type="evidence" value="ECO:0007669"/>
    <property type="project" value="UniProtKB-UniRule"/>
</dbReference>
<keyword evidence="5" id="KW-1185">Reference proteome</keyword>
<dbReference type="Proteomes" id="UP000245207">
    <property type="component" value="Unassembled WGS sequence"/>
</dbReference>
<dbReference type="SUPFAM" id="SSF54928">
    <property type="entry name" value="RNA-binding domain, RBD"/>
    <property type="match status" value="1"/>
</dbReference>
<dbReference type="OrthoDB" id="997162at2759"/>
<evidence type="ECO:0000313" key="4">
    <source>
        <dbReference type="EMBL" id="PWA45074.1"/>
    </source>
</evidence>
<organism evidence="4 5">
    <name type="scientific">Artemisia annua</name>
    <name type="common">Sweet wormwood</name>
    <dbReference type="NCBI Taxonomy" id="35608"/>
    <lineage>
        <taxon>Eukaryota</taxon>
        <taxon>Viridiplantae</taxon>
        <taxon>Streptophyta</taxon>
        <taxon>Embryophyta</taxon>
        <taxon>Tracheophyta</taxon>
        <taxon>Spermatophyta</taxon>
        <taxon>Magnoliopsida</taxon>
        <taxon>eudicotyledons</taxon>
        <taxon>Gunneridae</taxon>
        <taxon>Pentapetalae</taxon>
        <taxon>asterids</taxon>
        <taxon>campanulids</taxon>
        <taxon>Asterales</taxon>
        <taxon>Asteraceae</taxon>
        <taxon>Asteroideae</taxon>
        <taxon>Anthemideae</taxon>
        <taxon>Artemisiinae</taxon>
        <taxon>Artemisia</taxon>
    </lineage>
</organism>
<sequence>MHQVTIIHLFLSLKAISDRIIRRDPFSLGLWFIDLPSIQKVVSFFLALSMVSFRSKEDDVARISISIYVTNFPESLSAKELFHVCKQYGHVVDSFIPVKRSKEGKRFGFVRFINVFNVDRLVGNISTIWVNRFKLQANIARFQREPLNKKVTEKKNDETSRGTFMNSFKDNGGHVGTKSFVNVVKSNDKAGSGENFDVPGIVLDDECLNTKDLSNTLLGRVKEFASLSNLKTVLTNEGFMDIRIRYMGELWVMMEFDSFMSKDLFRDNVGVNSWFSEIKQADIEFIPNGRIVWVELEGIPFKFWSGNTFKKVADKWGELLDVDDKDESCLHSKRLCIYTKSHMNIFDDFKLIFRGKVYWVRAKEENKSEDPFGIYSLLNNKEKVINAGSSNNDQSLKYPPGFTPNSEEGVGSGKK</sequence>
<evidence type="ECO:0000313" key="5">
    <source>
        <dbReference type="Proteomes" id="UP000245207"/>
    </source>
</evidence>
<reference evidence="4 5" key="1">
    <citation type="journal article" date="2018" name="Mol. Plant">
        <title>The genome of Artemisia annua provides insight into the evolution of Asteraceae family and artemisinin biosynthesis.</title>
        <authorList>
            <person name="Shen Q."/>
            <person name="Zhang L."/>
            <person name="Liao Z."/>
            <person name="Wang S."/>
            <person name="Yan T."/>
            <person name="Shi P."/>
            <person name="Liu M."/>
            <person name="Fu X."/>
            <person name="Pan Q."/>
            <person name="Wang Y."/>
            <person name="Lv Z."/>
            <person name="Lu X."/>
            <person name="Zhang F."/>
            <person name="Jiang W."/>
            <person name="Ma Y."/>
            <person name="Chen M."/>
            <person name="Hao X."/>
            <person name="Li L."/>
            <person name="Tang Y."/>
            <person name="Lv G."/>
            <person name="Zhou Y."/>
            <person name="Sun X."/>
            <person name="Brodelius P.E."/>
            <person name="Rose J.K.C."/>
            <person name="Tang K."/>
        </authorList>
    </citation>
    <scope>NUCLEOTIDE SEQUENCE [LARGE SCALE GENOMIC DNA]</scope>
    <source>
        <strain evidence="5">cv. Huhao1</strain>
        <tissue evidence="4">Leaf</tissue>
    </source>
</reference>
<dbReference type="PROSITE" id="PS50102">
    <property type="entry name" value="RRM"/>
    <property type="match status" value="1"/>
</dbReference>
<dbReference type="InterPro" id="IPR000504">
    <property type="entry name" value="RRM_dom"/>
</dbReference>
<dbReference type="EMBL" id="PKPP01010956">
    <property type="protein sequence ID" value="PWA45074.1"/>
    <property type="molecule type" value="Genomic_DNA"/>
</dbReference>
<feature type="region of interest" description="Disordered" evidence="2">
    <location>
        <begin position="386"/>
        <end position="415"/>
    </location>
</feature>
<dbReference type="Pfam" id="PF00076">
    <property type="entry name" value="RRM_1"/>
    <property type="match status" value="1"/>
</dbReference>
<dbReference type="SMART" id="SM00360">
    <property type="entry name" value="RRM"/>
    <property type="match status" value="1"/>
</dbReference>